<feature type="region of interest" description="Disordered" evidence="1">
    <location>
        <begin position="126"/>
        <end position="173"/>
    </location>
</feature>
<dbReference type="Proteomes" id="UP001221898">
    <property type="component" value="Unassembled WGS sequence"/>
</dbReference>
<dbReference type="EMBL" id="JAINUG010000161">
    <property type="protein sequence ID" value="KAJ8391127.1"/>
    <property type="molecule type" value="Genomic_DNA"/>
</dbReference>
<protein>
    <submittedName>
        <fullName evidence="2">Uncharacterized protein</fullName>
    </submittedName>
</protein>
<gene>
    <name evidence="2" type="ORF">AAFF_G00095560</name>
</gene>
<comment type="caution">
    <text evidence="2">The sequence shown here is derived from an EMBL/GenBank/DDBJ whole genome shotgun (WGS) entry which is preliminary data.</text>
</comment>
<name>A0AAD7RVN3_9TELE</name>
<keyword evidence="3" id="KW-1185">Reference proteome</keyword>
<accession>A0AAD7RVN3</accession>
<sequence>MPGRRLKLRPVRWRGRRCLRRSCLWTRRSNGRPAALRCGDCDSLHRLCQCVKPRGPHPPGQRLRTASGEAWQASSRAGAQAADCVGQKQRSADMKADSDFIFNRRYEPNARARLGIRRKFETFASAPAGAGRPEAERRVRTGRNPARNEGRRRRTGPLLLRGGQARGPRCGPPRCKSMLLSGRKPRSTKTRIVRARHGFLWDGKR</sequence>
<organism evidence="2 3">
    <name type="scientific">Aldrovandia affinis</name>
    <dbReference type="NCBI Taxonomy" id="143900"/>
    <lineage>
        <taxon>Eukaryota</taxon>
        <taxon>Metazoa</taxon>
        <taxon>Chordata</taxon>
        <taxon>Craniata</taxon>
        <taxon>Vertebrata</taxon>
        <taxon>Euteleostomi</taxon>
        <taxon>Actinopterygii</taxon>
        <taxon>Neopterygii</taxon>
        <taxon>Teleostei</taxon>
        <taxon>Notacanthiformes</taxon>
        <taxon>Halosauridae</taxon>
        <taxon>Aldrovandia</taxon>
    </lineage>
</organism>
<reference evidence="2" key="1">
    <citation type="journal article" date="2023" name="Science">
        <title>Genome structures resolve the early diversification of teleost fishes.</title>
        <authorList>
            <person name="Parey E."/>
            <person name="Louis A."/>
            <person name="Montfort J."/>
            <person name="Bouchez O."/>
            <person name="Roques C."/>
            <person name="Iampietro C."/>
            <person name="Lluch J."/>
            <person name="Castinel A."/>
            <person name="Donnadieu C."/>
            <person name="Desvignes T."/>
            <person name="Floi Bucao C."/>
            <person name="Jouanno E."/>
            <person name="Wen M."/>
            <person name="Mejri S."/>
            <person name="Dirks R."/>
            <person name="Jansen H."/>
            <person name="Henkel C."/>
            <person name="Chen W.J."/>
            <person name="Zahm M."/>
            <person name="Cabau C."/>
            <person name="Klopp C."/>
            <person name="Thompson A.W."/>
            <person name="Robinson-Rechavi M."/>
            <person name="Braasch I."/>
            <person name="Lecointre G."/>
            <person name="Bobe J."/>
            <person name="Postlethwait J.H."/>
            <person name="Berthelot C."/>
            <person name="Roest Crollius H."/>
            <person name="Guiguen Y."/>
        </authorList>
    </citation>
    <scope>NUCLEOTIDE SEQUENCE</scope>
    <source>
        <strain evidence="2">NC1722</strain>
    </source>
</reference>
<evidence type="ECO:0000313" key="3">
    <source>
        <dbReference type="Proteomes" id="UP001221898"/>
    </source>
</evidence>
<evidence type="ECO:0000256" key="1">
    <source>
        <dbReference type="SAM" id="MobiDB-lite"/>
    </source>
</evidence>
<proteinExistence type="predicted"/>
<evidence type="ECO:0000313" key="2">
    <source>
        <dbReference type="EMBL" id="KAJ8391127.1"/>
    </source>
</evidence>
<dbReference type="AlphaFoldDB" id="A0AAD7RVN3"/>